<evidence type="ECO:0000313" key="10">
    <source>
        <dbReference type="Proteomes" id="UP000775213"/>
    </source>
</evidence>
<feature type="domain" description="Peptidase A1" evidence="8">
    <location>
        <begin position="201"/>
        <end position="549"/>
    </location>
</feature>
<dbReference type="InterPro" id="IPR033121">
    <property type="entry name" value="PEPTIDASE_A1"/>
</dbReference>
<dbReference type="InterPro" id="IPR032861">
    <property type="entry name" value="TAXi_N"/>
</dbReference>
<keyword evidence="5" id="KW-0325">Glycoprotein</keyword>
<dbReference type="Proteomes" id="UP000775213">
    <property type="component" value="Unassembled WGS sequence"/>
</dbReference>
<dbReference type="EMBL" id="JAGFBR010000009">
    <property type="protein sequence ID" value="KAH0462075.1"/>
    <property type="molecule type" value="Genomic_DNA"/>
</dbReference>
<dbReference type="Pfam" id="PF14543">
    <property type="entry name" value="TAXi_N"/>
    <property type="match status" value="1"/>
</dbReference>
<feature type="transmembrane region" description="Helical" evidence="7">
    <location>
        <begin position="90"/>
        <end position="113"/>
    </location>
</feature>
<evidence type="ECO:0000256" key="4">
    <source>
        <dbReference type="ARBA" id="ARBA00022801"/>
    </source>
</evidence>
<reference evidence="9 10" key="1">
    <citation type="journal article" date="2021" name="Hortic Res">
        <title>Chromosome-scale assembly of the Dendrobium chrysotoxum genome enhances the understanding of orchid evolution.</title>
        <authorList>
            <person name="Zhang Y."/>
            <person name="Zhang G.Q."/>
            <person name="Zhang D."/>
            <person name="Liu X.D."/>
            <person name="Xu X.Y."/>
            <person name="Sun W.H."/>
            <person name="Yu X."/>
            <person name="Zhu X."/>
            <person name="Wang Z.W."/>
            <person name="Zhao X."/>
            <person name="Zhong W.Y."/>
            <person name="Chen H."/>
            <person name="Yin W.L."/>
            <person name="Huang T."/>
            <person name="Niu S.C."/>
            <person name="Liu Z.J."/>
        </authorList>
    </citation>
    <scope>NUCLEOTIDE SEQUENCE [LARGE SCALE GENOMIC DNA]</scope>
    <source>
        <strain evidence="9">Lindl</strain>
    </source>
</reference>
<evidence type="ECO:0000313" key="9">
    <source>
        <dbReference type="EMBL" id="KAH0462075.1"/>
    </source>
</evidence>
<dbReference type="InterPro" id="IPR021109">
    <property type="entry name" value="Peptidase_aspartic_dom_sf"/>
</dbReference>
<dbReference type="InterPro" id="IPR034161">
    <property type="entry name" value="Pepsin-like_plant"/>
</dbReference>
<dbReference type="Gene3D" id="2.40.70.10">
    <property type="entry name" value="Acid Proteases"/>
    <property type="match status" value="2"/>
</dbReference>
<evidence type="ECO:0000256" key="5">
    <source>
        <dbReference type="ARBA" id="ARBA00023180"/>
    </source>
</evidence>
<evidence type="ECO:0000256" key="1">
    <source>
        <dbReference type="ARBA" id="ARBA00007447"/>
    </source>
</evidence>
<dbReference type="PROSITE" id="PS00141">
    <property type="entry name" value="ASP_PROTEASE"/>
    <property type="match status" value="1"/>
</dbReference>
<dbReference type="AlphaFoldDB" id="A0AAV7GJP6"/>
<dbReference type="PROSITE" id="PS51767">
    <property type="entry name" value="PEPTIDASE_A1"/>
    <property type="match status" value="1"/>
</dbReference>
<evidence type="ECO:0000259" key="8">
    <source>
        <dbReference type="PROSITE" id="PS51767"/>
    </source>
</evidence>
<sequence>MSPKLRNFRKGIECDSAKWQLVTEEFGSYYDAHWRVQRVLRPISACFASDGGAEARRLRFACWAQARNGITDLMGTQNEVMLYFYHYSSFSFLLTFELVVGVSASVAAAFVSANQLGLSVPVLARLRHEEAEAAEMGSFAAASVPILSFLLLFSSHCLGTKINKISKNQAMILPLRTQQLSPPLPLSRPSNKLFFHHNISLTVSLSVGTPPQNVSMVLDTGSELSWLLCNSSSDHSFHPLSSSSFSFVPCSSPTCQSYLPCDPSSRCQVSLSYADGSSSDGLLAADLFLLPAHKVAAFGCITTSFSSSASDPTSIGLLGMNQGPLSFITQTSIRRFSYCIPAAADAAGVLVLGDANLVFLPHLNYTPLFEISLPLPYFDRVAYSVQLEGIRVAGELLPIPKSVLVPDHTGAGQTIVDSGTQFTFLLGPAYSALKTEFLRRTKWLLKELGEPDFVYQGAFDACFLLPAWRSAPPDGIPSVALVLPGAEVVVGGERLLYRVAGERRGGDAIWCLTFGNADLVPIEAYVIGHHHQQDLWVEYDLDRGRVGFGPVRCELASQRISAGL</sequence>
<dbReference type="GO" id="GO:0006508">
    <property type="term" value="P:proteolysis"/>
    <property type="evidence" value="ECO:0007669"/>
    <property type="project" value="UniProtKB-KW"/>
</dbReference>
<keyword evidence="7" id="KW-0472">Membrane</keyword>
<dbReference type="FunFam" id="2.40.70.10:FF:000046">
    <property type="entry name" value="Aspartic proteinase PCS1"/>
    <property type="match status" value="1"/>
</dbReference>
<keyword evidence="10" id="KW-1185">Reference proteome</keyword>
<dbReference type="InterPro" id="IPR032799">
    <property type="entry name" value="TAXi_C"/>
</dbReference>
<dbReference type="PANTHER" id="PTHR47965:SF77">
    <property type="entry name" value="ASPARTIC PROTEINASE PCS1"/>
    <property type="match status" value="1"/>
</dbReference>
<protein>
    <recommendedName>
        <fullName evidence="8">Peptidase A1 domain-containing protein</fullName>
    </recommendedName>
</protein>
<evidence type="ECO:0000256" key="6">
    <source>
        <dbReference type="PIRSR" id="PIRSR601461-1"/>
    </source>
</evidence>
<proteinExistence type="inferred from homology"/>
<keyword evidence="3" id="KW-0064">Aspartyl protease</keyword>
<evidence type="ECO:0000256" key="2">
    <source>
        <dbReference type="ARBA" id="ARBA00022670"/>
    </source>
</evidence>
<dbReference type="InterPro" id="IPR001461">
    <property type="entry name" value="Aspartic_peptidase_A1"/>
</dbReference>
<dbReference type="PANTHER" id="PTHR47965">
    <property type="entry name" value="ASPARTYL PROTEASE-RELATED"/>
    <property type="match status" value="1"/>
</dbReference>
<evidence type="ECO:0000256" key="3">
    <source>
        <dbReference type="ARBA" id="ARBA00022750"/>
    </source>
</evidence>
<dbReference type="GO" id="GO:0004190">
    <property type="term" value="F:aspartic-type endopeptidase activity"/>
    <property type="evidence" value="ECO:0007669"/>
    <property type="project" value="UniProtKB-KW"/>
</dbReference>
<comment type="similarity">
    <text evidence="1">Belongs to the peptidase A1 family.</text>
</comment>
<dbReference type="InterPro" id="IPR001969">
    <property type="entry name" value="Aspartic_peptidase_AS"/>
</dbReference>
<accession>A0AAV7GJP6</accession>
<keyword evidence="2" id="KW-0645">Protease</keyword>
<feature type="active site" evidence="6">
    <location>
        <position position="417"/>
    </location>
</feature>
<evidence type="ECO:0000256" key="7">
    <source>
        <dbReference type="SAM" id="Phobius"/>
    </source>
</evidence>
<dbReference type="SUPFAM" id="SSF50630">
    <property type="entry name" value="Acid proteases"/>
    <property type="match status" value="1"/>
</dbReference>
<keyword evidence="7" id="KW-0812">Transmembrane</keyword>
<name>A0AAV7GJP6_DENCH</name>
<feature type="active site" evidence="6">
    <location>
        <position position="219"/>
    </location>
</feature>
<keyword evidence="7" id="KW-1133">Transmembrane helix</keyword>
<organism evidence="9 10">
    <name type="scientific">Dendrobium chrysotoxum</name>
    <name type="common">Orchid</name>
    <dbReference type="NCBI Taxonomy" id="161865"/>
    <lineage>
        <taxon>Eukaryota</taxon>
        <taxon>Viridiplantae</taxon>
        <taxon>Streptophyta</taxon>
        <taxon>Embryophyta</taxon>
        <taxon>Tracheophyta</taxon>
        <taxon>Spermatophyta</taxon>
        <taxon>Magnoliopsida</taxon>
        <taxon>Liliopsida</taxon>
        <taxon>Asparagales</taxon>
        <taxon>Orchidaceae</taxon>
        <taxon>Epidendroideae</taxon>
        <taxon>Malaxideae</taxon>
        <taxon>Dendrobiinae</taxon>
        <taxon>Dendrobium</taxon>
    </lineage>
</organism>
<keyword evidence="4" id="KW-0378">Hydrolase</keyword>
<dbReference type="CDD" id="cd05476">
    <property type="entry name" value="pepsin_A_like_plant"/>
    <property type="match status" value="1"/>
</dbReference>
<gene>
    <name evidence="9" type="ORF">IEQ34_009650</name>
</gene>
<dbReference type="Pfam" id="PF14541">
    <property type="entry name" value="TAXi_C"/>
    <property type="match status" value="1"/>
</dbReference>
<comment type="caution">
    <text evidence="9">The sequence shown here is derived from an EMBL/GenBank/DDBJ whole genome shotgun (WGS) entry which is preliminary data.</text>
</comment>